<feature type="compositionally biased region" description="Low complexity" evidence="1">
    <location>
        <begin position="195"/>
        <end position="206"/>
    </location>
</feature>
<organism evidence="2 3">
    <name type="scientific">Zopfia rhizophila CBS 207.26</name>
    <dbReference type="NCBI Taxonomy" id="1314779"/>
    <lineage>
        <taxon>Eukaryota</taxon>
        <taxon>Fungi</taxon>
        <taxon>Dikarya</taxon>
        <taxon>Ascomycota</taxon>
        <taxon>Pezizomycotina</taxon>
        <taxon>Dothideomycetes</taxon>
        <taxon>Dothideomycetes incertae sedis</taxon>
        <taxon>Zopfiaceae</taxon>
        <taxon>Zopfia</taxon>
    </lineage>
</organism>
<evidence type="ECO:0000256" key="1">
    <source>
        <dbReference type="SAM" id="MobiDB-lite"/>
    </source>
</evidence>
<proteinExistence type="predicted"/>
<gene>
    <name evidence="2" type="ORF">K469DRAFT_682276</name>
</gene>
<sequence>MLGPLEFTTKILRAVWPELNLTGNYALRTVEGNGKRRMEPFRQDDIPQPGYKWFTAEEVFMAGMKSAMKRRSAANGLFEKDKVSLQEVATSLDIQDQGEECPIYCSDVGSENAEPGANTDNDDSEDEPITCLLCRNGQCKRSAKVETFRNKGRDEEVENLWAKDEVNFWLRTNLILFQRGRPTPGSTGTHLGGYSAPSPTSNPASN</sequence>
<evidence type="ECO:0000313" key="3">
    <source>
        <dbReference type="Proteomes" id="UP000800200"/>
    </source>
</evidence>
<evidence type="ECO:0000313" key="2">
    <source>
        <dbReference type="EMBL" id="KAF2190129.1"/>
    </source>
</evidence>
<keyword evidence="3" id="KW-1185">Reference proteome</keyword>
<feature type="region of interest" description="Disordered" evidence="1">
    <location>
        <begin position="180"/>
        <end position="206"/>
    </location>
</feature>
<name>A0A6A6EHQ2_9PEZI</name>
<reference evidence="2" key="1">
    <citation type="journal article" date="2020" name="Stud. Mycol.">
        <title>101 Dothideomycetes genomes: a test case for predicting lifestyles and emergence of pathogens.</title>
        <authorList>
            <person name="Haridas S."/>
            <person name="Albert R."/>
            <person name="Binder M."/>
            <person name="Bloem J."/>
            <person name="Labutti K."/>
            <person name="Salamov A."/>
            <person name="Andreopoulos B."/>
            <person name="Baker S."/>
            <person name="Barry K."/>
            <person name="Bills G."/>
            <person name="Bluhm B."/>
            <person name="Cannon C."/>
            <person name="Castanera R."/>
            <person name="Culley D."/>
            <person name="Daum C."/>
            <person name="Ezra D."/>
            <person name="Gonzalez J."/>
            <person name="Henrissat B."/>
            <person name="Kuo A."/>
            <person name="Liang C."/>
            <person name="Lipzen A."/>
            <person name="Lutzoni F."/>
            <person name="Magnuson J."/>
            <person name="Mondo S."/>
            <person name="Nolan M."/>
            <person name="Ohm R."/>
            <person name="Pangilinan J."/>
            <person name="Park H.-J."/>
            <person name="Ramirez L."/>
            <person name="Alfaro M."/>
            <person name="Sun H."/>
            <person name="Tritt A."/>
            <person name="Yoshinaga Y."/>
            <person name="Zwiers L.-H."/>
            <person name="Turgeon B."/>
            <person name="Goodwin S."/>
            <person name="Spatafora J."/>
            <person name="Crous P."/>
            <person name="Grigoriev I."/>
        </authorList>
    </citation>
    <scope>NUCLEOTIDE SEQUENCE</scope>
    <source>
        <strain evidence="2">CBS 207.26</strain>
    </source>
</reference>
<dbReference type="Proteomes" id="UP000800200">
    <property type="component" value="Unassembled WGS sequence"/>
</dbReference>
<protein>
    <submittedName>
        <fullName evidence="2">Uncharacterized protein</fullName>
    </submittedName>
</protein>
<dbReference type="AlphaFoldDB" id="A0A6A6EHQ2"/>
<accession>A0A6A6EHQ2</accession>
<dbReference type="EMBL" id="ML994619">
    <property type="protein sequence ID" value="KAF2190129.1"/>
    <property type="molecule type" value="Genomic_DNA"/>
</dbReference>